<reference evidence="3 4" key="1">
    <citation type="journal article" date="2013" name="Mar. Genomics">
        <title>Expression of sulfatases in Rhodopirellula baltica and the diversity of sulfatases in the genus Rhodopirellula.</title>
        <authorList>
            <person name="Wegner C.E."/>
            <person name="Richter-Heitmann T."/>
            <person name="Klindworth A."/>
            <person name="Klockow C."/>
            <person name="Richter M."/>
            <person name="Achstetter T."/>
            <person name="Glockner F.O."/>
            <person name="Harder J."/>
        </authorList>
    </citation>
    <scope>NUCLEOTIDE SEQUENCE [LARGE SCALE GENOMIC DNA]</scope>
    <source>
        <strain evidence="3 4">SM41</strain>
    </source>
</reference>
<evidence type="ECO:0000256" key="2">
    <source>
        <dbReference type="SAM" id="SignalP"/>
    </source>
</evidence>
<feature type="region of interest" description="Disordered" evidence="1">
    <location>
        <begin position="113"/>
        <end position="145"/>
    </location>
</feature>
<feature type="signal peptide" evidence="2">
    <location>
        <begin position="1"/>
        <end position="23"/>
    </location>
</feature>
<protein>
    <submittedName>
        <fullName evidence="3">Beta-galactosidase</fullName>
    </submittedName>
</protein>
<comment type="caution">
    <text evidence="3">The sequence shown here is derived from an EMBL/GenBank/DDBJ whole genome shotgun (WGS) entry which is preliminary data.</text>
</comment>
<organism evidence="3 4">
    <name type="scientific">Rhodopirellula sallentina SM41</name>
    <dbReference type="NCBI Taxonomy" id="1263870"/>
    <lineage>
        <taxon>Bacteria</taxon>
        <taxon>Pseudomonadati</taxon>
        <taxon>Planctomycetota</taxon>
        <taxon>Planctomycetia</taxon>
        <taxon>Pirellulales</taxon>
        <taxon>Pirellulaceae</taxon>
        <taxon>Rhodopirellula</taxon>
    </lineage>
</organism>
<name>M5UGU8_9BACT</name>
<accession>M5UGU8</accession>
<feature type="chain" id="PRO_5004073242" evidence="2">
    <location>
        <begin position="24"/>
        <end position="361"/>
    </location>
</feature>
<keyword evidence="2" id="KW-0732">Signal</keyword>
<dbReference type="Gene3D" id="3.20.20.80">
    <property type="entry name" value="Glycosidases"/>
    <property type="match status" value="1"/>
</dbReference>
<evidence type="ECO:0000313" key="3">
    <source>
        <dbReference type="EMBL" id="EMI57076.1"/>
    </source>
</evidence>
<dbReference type="SUPFAM" id="SSF51445">
    <property type="entry name" value="(Trans)glycosidases"/>
    <property type="match status" value="1"/>
</dbReference>
<dbReference type="PATRIC" id="fig|1263870.3.peg.1593"/>
<dbReference type="AlphaFoldDB" id="M5UGU8"/>
<dbReference type="InterPro" id="IPR017853">
    <property type="entry name" value="GH"/>
</dbReference>
<keyword evidence="4" id="KW-1185">Reference proteome</keyword>
<evidence type="ECO:0000256" key="1">
    <source>
        <dbReference type="SAM" id="MobiDB-lite"/>
    </source>
</evidence>
<dbReference type="EMBL" id="ANOH01000113">
    <property type="protein sequence ID" value="EMI57076.1"/>
    <property type="molecule type" value="Genomic_DNA"/>
</dbReference>
<proteinExistence type="predicted"/>
<sequence length="361" mass="40861">MRRWLGRLVAIVFVALLYFPCSADTPSGDAATAGAIFKHHRRLQDTENIVHWAEDLLPNHIVSAASGWDDVDDLGEIRDLHDYERFPSVTYPDRETERAIVLGETGGFGVPINGNNWLSMPKPRDPGTPDGRVPERARQGAMAPRNARADEDFFSDIKRPVYSTSALAQHYEHYIDTMWLGQSYGLSGGVYTQFTDMRHEQNGWLTFDRKVSKIPVDKLRQIHERLFQPVPKRVPLIDRRSHWNAANGRPQSAPFDFSDSQPATFTTQFVVASKVRAATLNIEITTSQANVQAFGYLLVYLDGKLIFDDKTRHRKPEHRISCIPLTANQLELLKPGTHELKLEVKPKFPITALDVHLDAVE</sequence>
<evidence type="ECO:0000313" key="4">
    <source>
        <dbReference type="Proteomes" id="UP000011885"/>
    </source>
</evidence>
<feature type="compositionally biased region" description="Basic and acidic residues" evidence="1">
    <location>
        <begin position="122"/>
        <end position="138"/>
    </location>
</feature>
<dbReference type="Proteomes" id="UP000011885">
    <property type="component" value="Unassembled WGS sequence"/>
</dbReference>
<gene>
    <name evidence="3" type="ORF">RSSM_01486</name>
</gene>